<evidence type="ECO:0000256" key="7">
    <source>
        <dbReference type="ARBA" id="ARBA00022490"/>
    </source>
</evidence>
<comment type="function">
    <text evidence="2 19">Cell wall formation.</text>
</comment>
<accession>A0A1T5FJM7</accession>
<evidence type="ECO:0000313" key="21">
    <source>
        <dbReference type="EMBL" id="SKB96308.1"/>
    </source>
</evidence>
<dbReference type="GO" id="GO:0009252">
    <property type="term" value="P:peptidoglycan biosynthetic process"/>
    <property type="evidence" value="ECO:0007669"/>
    <property type="project" value="UniProtKB-UniRule"/>
</dbReference>
<name>A0A1T5FJM7_9BACT</name>
<feature type="active site" description="Proton donor" evidence="19">
    <location>
        <position position="269"/>
    </location>
</feature>
<evidence type="ECO:0000256" key="2">
    <source>
        <dbReference type="ARBA" id="ARBA00003921"/>
    </source>
</evidence>
<evidence type="ECO:0000256" key="17">
    <source>
        <dbReference type="ARBA" id="ARBA00031026"/>
    </source>
</evidence>
<evidence type="ECO:0000256" key="18">
    <source>
        <dbReference type="ARBA" id="ARBA00048914"/>
    </source>
</evidence>
<keyword evidence="10 19" id="KW-0274">FAD</keyword>
<dbReference type="Gene3D" id="3.90.78.10">
    <property type="entry name" value="UDP-N-acetylenolpyruvoylglucosamine reductase, C-terminal domain"/>
    <property type="match status" value="1"/>
</dbReference>
<dbReference type="HAMAP" id="MF_00037">
    <property type="entry name" value="MurB"/>
    <property type="match status" value="1"/>
</dbReference>
<evidence type="ECO:0000256" key="15">
    <source>
        <dbReference type="ARBA" id="ARBA00023306"/>
    </source>
</evidence>
<comment type="cofactor">
    <cofactor evidence="1 19">
        <name>FAD</name>
        <dbReference type="ChEBI" id="CHEBI:57692"/>
    </cofactor>
</comment>
<evidence type="ECO:0000259" key="20">
    <source>
        <dbReference type="PROSITE" id="PS51387"/>
    </source>
</evidence>
<evidence type="ECO:0000256" key="4">
    <source>
        <dbReference type="ARBA" id="ARBA00004752"/>
    </source>
</evidence>
<dbReference type="InterPro" id="IPR036635">
    <property type="entry name" value="MurB_C_sf"/>
</dbReference>
<comment type="similarity">
    <text evidence="19">Belongs to the MurB family.</text>
</comment>
<evidence type="ECO:0000256" key="13">
    <source>
        <dbReference type="ARBA" id="ARBA00022984"/>
    </source>
</evidence>
<keyword evidence="15 19" id="KW-0131">Cell cycle</keyword>
<dbReference type="InterPro" id="IPR036318">
    <property type="entry name" value="FAD-bd_PCMH-like_sf"/>
</dbReference>
<dbReference type="AlphaFoldDB" id="A0A1T5FJM7"/>
<keyword evidence="12 19" id="KW-0133">Cell shape</keyword>
<dbReference type="InterPro" id="IPR003170">
    <property type="entry name" value="MurB"/>
</dbReference>
<evidence type="ECO:0000256" key="6">
    <source>
        <dbReference type="ARBA" id="ARBA00015188"/>
    </source>
</evidence>
<evidence type="ECO:0000256" key="12">
    <source>
        <dbReference type="ARBA" id="ARBA00022960"/>
    </source>
</evidence>
<keyword evidence="7 19" id="KW-0963">Cytoplasm</keyword>
<dbReference type="OrthoDB" id="9804753at2"/>
<organism evidence="21 22">
    <name type="scientific">Alkalitalea saponilacus</name>
    <dbReference type="NCBI Taxonomy" id="889453"/>
    <lineage>
        <taxon>Bacteria</taxon>
        <taxon>Pseudomonadati</taxon>
        <taxon>Bacteroidota</taxon>
        <taxon>Bacteroidia</taxon>
        <taxon>Marinilabiliales</taxon>
        <taxon>Marinilabiliaceae</taxon>
        <taxon>Alkalitalea</taxon>
    </lineage>
</organism>
<sequence length="369" mass="42725">MLKLDYCLKDLNTFGLDIRTKYYFSFSNEQELEQFVNERSDLYSNGFFILGGGSNVLFTKDFAGLIFHPKIKFIEIINESDHYVDFEVGAGLVWDDFVEYCVNKGLYGIENLSYIPGFVGAVPVQNIGAYGVEAKDFILSVRGYDIFKNEFIDIPCSDCRFSYRNSVFKTNEFRSFIILSVKFRLCKLPKRRVEYFRENPNATTLSYWSTSSLDFVPSIFKSITKLNLDKARKLTADYGIISLETIRKNIIRTRKRRLPDYRVLGNVGSFYKSPIVNKNKLDQIKKSNRDVIYFPMQNDEFKISVGWLIEYCGFKGVRVNNVGVDVKRPNMILNYGNGVGMDIDELAQKIEDSIFRKFGIRIEREVVVI</sequence>
<evidence type="ECO:0000256" key="14">
    <source>
        <dbReference type="ARBA" id="ARBA00023002"/>
    </source>
</evidence>
<evidence type="ECO:0000256" key="1">
    <source>
        <dbReference type="ARBA" id="ARBA00001974"/>
    </source>
</evidence>
<dbReference type="InterPro" id="IPR016169">
    <property type="entry name" value="FAD-bd_PCMH_sub2"/>
</dbReference>
<gene>
    <name evidence="19" type="primary">murB</name>
    <name evidence="21" type="ORF">SAMN03080601_01602</name>
</gene>
<dbReference type="Pfam" id="PF01565">
    <property type="entry name" value="FAD_binding_4"/>
    <property type="match status" value="1"/>
</dbReference>
<dbReference type="PANTHER" id="PTHR21071">
    <property type="entry name" value="UDP-N-ACETYLENOLPYRUVOYLGLUCOSAMINE REDUCTASE"/>
    <property type="match status" value="1"/>
</dbReference>
<evidence type="ECO:0000256" key="3">
    <source>
        <dbReference type="ARBA" id="ARBA00004496"/>
    </source>
</evidence>
<evidence type="ECO:0000256" key="5">
    <source>
        <dbReference type="ARBA" id="ARBA00012518"/>
    </source>
</evidence>
<dbReference type="Gene3D" id="3.30.465.10">
    <property type="match status" value="1"/>
</dbReference>
<dbReference type="SUPFAM" id="SSF56194">
    <property type="entry name" value="Uridine diphospho-N-Acetylenolpyruvylglucosamine reductase, MurB, C-terminal domain"/>
    <property type="match status" value="1"/>
</dbReference>
<keyword evidence="11 19" id="KW-0521">NADP</keyword>
<evidence type="ECO:0000256" key="8">
    <source>
        <dbReference type="ARBA" id="ARBA00022618"/>
    </source>
</evidence>
<comment type="subcellular location">
    <subcellularLocation>
        <location evidence="3 19">Cytoplasm</location>
    </subcellularLocation>
</comment>
<evidence type="ECO:0000313" key="22">
    <source>
        <dbReference type="Proteomes" id="UP000191055"/>
    </source>
</evidence>
<dbReference type="InterPro" id="IPR011601">
    <property type="entry name" value="MurB_C"/>
</dbReference>
<evidence type="ECO:0000256" key="11">
    <source>
        <dbReference type="ARBA" id="ARBA00022857"/>
    </source>
</evidence>
<keyword evidence="9 19" id="KW-0285">Flavoprotein</keyword>
<dbReference type="GO" id="GO:0008360">
    <property type="term" value="P:regulation of cell shape"/>
    <property type="evidence" value="ECO:0007669"/>
    <property type="project" value="UniProtKB-KW"/>
</dbReference>
<dbReference type="PROSITE" id="PS51387">
    <property type="entry name" value="FAD_PCMH"/>
    <property type="match status" value="1"/>
</dbReference>
<dbReference type="STRING" id="889453.SAMN03080601_01602"/>
<dbReference type="PANTHER" id="PTHR21071:SF4">
    <property type="entry name" value="UDP-N-ACETYLENOLPYRUVOYLGLUCOSAMINE REDUCTASE"/>
    <property type="match status" value="1"/>
</dbReference>
<dbReference type="NCBIfam" id="NF000755">
    <property type="entry name" value="PRK00046.1"/>
    <property type="match status" value="1"/>
</dbReference>
<proteinExistence type="inferred from homology"/>
<keyword evidence="22" id="KW-1185">Reference proteome</keyword>
<feature type="domain" description="FAD-binding PCMH-type" evidence="20">
    <location>
        <begin position="16"/>
        <end position="188"/>
    </location>
</feature>
<feature type="active site" evidence="19">
    <location>
        <position position="365"/>
    </location>
</feature>
<dbReference type="RefSeq" id="WP_157666494.1">
    <property type="nucleotide sequence ID" value="NZ_CP021904.1"/>
</dbReference>
<dbReference type="InterPro" id="IPR016166">
    <property type="entry name" value="FAD-bd_PCMH"/>
</dbReference>
<comment type="catalytic activity">
    <reaction evidence="18 19">
        <text>UDP-N-acetyl-alpha-D-muramate + NADP(+) = UDP-N-acetyl-3-O-(1-carboxyvinyl)-alpha-D-glucosamine + NADPH + H(+)</text>
        <dbReference type="Rhea" id="RHEA:12248"/>
        <dbReference type="ChEBI" id="CHEBI:15378"/>
        <dbReference type="ChEBI" id="CHEBI:57783"/>
        <dbReference type="ChEBI" id="CHEBI:58349"/>
        <dbReference type="ChEBI" id="CHEBI:68483"/>
        <dbReference type="ChEBI" id="CHEBI:70757"/>
        <dbReference type="EC" id="1.3.1.98"/>
    </reaction>
</comment>
<dbReference type="Proteomes" id="UP000191055">
    <property type="component" value="Unassembled WGS sequence"/>
</dbReference>
<dbReference type="EMBL" id="FUYV01000008">
    <property type="protein sequence ID" value="SKB96308.1"/>
    <property type="molecule type" value="Genomic_DNA"/>
</dbReference>
<dbReference type="EC" id="1.3.1.98" evidence="5 19"/>
<evidence type="ECO:0000256" key="16">
    <source>
        <dbReference type="ARBA" id="ARBA00023316"/>
    </source>
</evidence>
<dbReference type="GO" id="GO:0071949">
    <property type="term" value="F:FAD binding"/>
    <property type="evidence" value="ECO:0007669"/>
    <property type="project" value="InterPro"/>
</dbReference>
<dbReference type="GO" id="GO:0071555">
    <property type="term" value="P:cell wall organization"/>
    <property type="evidence" value="ECO:0007669"/>
    <property type="project" value="UniProtKB-KW"/>
</dbReference>
<dbReference type="Gene3D" id="3.30.43.10">
    <property type="entry name" value="Uridine Diphospho-n-acetylenolpyruvylglucosamine Reductase, domain 2"/>
    <property type="match status" value="1"/>
</dbReference>
<evidence type="ECO:0000256" key="10">
    <source>
        <dbReference type="ARBA" id="ARBA00022827"/>
    </source>
</evidence>
<dbReference type="GO" id="GO:0008762">
    <property type="term" value="F:UDP-N-acetylmuramate dehydrogenase activity"/>
    <property type="evidence" value="ECO:0007669"/>
    <property type="project" value="UniProtKB-UniRule"/>
</dbReference>
<reference evidence="22" key="1">
    <citation type="submission" date="2017-02" db="EMBL/GenBank/DDBJ databases">
        <authorList>
            <person name="Varghese N."/>
            <person name="Submissions S."/>
        </authorList>
    </citation>
    <scope>NUCLEOTIDE SEQUENCE [LARGE SCALE GENOMIC DNA]</scope>
    <source>
        <strain evidence="22">DSM 24412</strain>
    </source>
</reference>
<dbReference type="InterPro" id="IPR016167">
    <property type="entry name" value="FAD-bd_PCMH_sub1"/>
</dbReference>
<dbReference type="GO" id="GO:0051301">
    <property type="term" value="P:cell division"/>
    <property type="evidence" value="ECO:0007669"/>
    <property type="project" value="UniProtKB-KW"/>
</dbReference>
<evidence type="ECO:0000256" key="19">
    <source>
        <dbReference type="HAMAP-Rule" id="MF_00037"/>
    </source>
</evidence>
<feature type="active site" evidence="19">
    <location>
        <position position="164"/>
    </location>
</feature>
<protein>
    <recommendedName>
        <fullName evidence="6 19">UDP-N-acetylenolpyruvoylglucosamine reductase</fullName>
        <ecNumber evidence="5 19">1.3.1.98</ecNumber>
    </recommendedName>
    <alternativeName>
        <fullName evidence="17 19">UDP-N-acetylmuramate dehydrogenase</fullName>
    </alternativeName>
</protein>
<dbReference type="SUPFAM" id="SSF56176">
    <property type="entry name" value="FAD-binding/transporter-associated domain-like"/>
    <property type="match status" value="1"/>
</dbReference>
<keyword evidence="13 19" id="KW-0573">Peptidoglycan synthesis</keyword>
<dbReference type="Pfam" id="PF02873">
    <property type="entry name" value="MurB_C"/>
    <property type="match status" value="1"/>
</dbReference>
<dbReference type="UniPathway" id="UPA00219"/>
<keyword evidence="16 19" id="KW-0961">Cell wall biogenesis/degradation</keyword>
<dbReference type="GO" id="GO:0005829">
    <property type="term" value="C:cytosol"/>
    <property type="evidence" value="ECO:0007669"/>
    <property type="project" value="TreeGrafter"/>
</dbReference>
<keyword evidence="8 19" id="KW-0132">Cell division</keyword>
<keyword evidence="14 19" id="KW-0560">Oxidoreductase</keyword>
<evidence type="ECO:0000256" key="9">
    <source>
        <dbReference type="ARBA" id="ARBA00022630"/>
    </source>
</evidence>
<dbReference type="InterPro" id="IPR006094">
    <property type="entry name" value="Oxid_FAD_bind_N"/>
</dbReference>
<comment type="pathway">
    <text evidence="4 19">Cell wall biogenesis; peptidoglycan biosynthesis.</text>
</comment>